<dbReference type="AlphaFoldDB" id="A0A2T7AUN9"/>
<dbReference type="Proteomes" id="UP000469927">
    <property type="component" value="Unassembled WGS sequence"/>
</dbReference>
<keyword evidence="1" id="KW-1133">Transmembrane helix</keyword>
<reference evidence="3 4" key="1">
    <citation type="submission" date="2016-12" db="EMBL/GenBank/DDBJ databases">
        <title>Analysis of the Molecular Diversity Among Cronobacter Species Isolated from Filth Flies Using a Pan Genomic DNA Microarray.</title>
        <authorList>
            <person name="Pava-Ripoll M."/>
            <person name="Tall B."/>
            <person name="Farber J."/>
            <person name="Fanning S."/>
            <person name="Lehner A."/>
            <person name="Stephan R."/>
            <person name="Pagotto F."/>
            <person name="Iverson C."/>
            <person name="Ziobro G."/>
            <person name="Miller A."/>
            <person name="Pearson R."/>
            <person name="Yan Q."/>
            <person name="Kim M."/>
            <person name="Jeong S."/>
            <person name="Park J."/>
            <person name="Jun S."/>
            <person name="Choi H."/>
            <person name="Chung T."/>
            <person name="Yoo Y."/>
            <person name="Park E."/>
            <person name="Hwang S."/>
            <person name="Lee B."/>
            <person name="Sathyamoorthy V."/>
            <person name="Carter L."/>
            <person name="Mammel M."/>
            <person name="Jackson S."/>
            <person name="Kothary M."/>
            <person name="Patel I."/>
            <person name="Grim C."/>
            <person name="Gopinath G."/>
            <person name="Gangiredla J."/>
            <person name="Chase H."/>
        </authorList>
    </citation>
    <scope>NUCLEOTIDE SEQUENCE [LARGE SCALE GENOMIC DNA]</scope>
    <source>
        <strain evidence="3 4">MOD1-Md1s</strain>
    </source>
</reference>
<sequence>MHWILYVVYGIPIGLFSFLIGYLLVRDRKRNRIKQNIQCNGVDTTAVITKARSRSGGAGCLNITLEITYRTETGEEVRNQADAVINAMDTANYQPGKTVALRYLKSDPLKVILDIPHPLRR</sequence>
<comment type="caution">
    <text evidence="3">The sequence shown here is derived from an EMBL/GenBank/DDBJ whole genome shotgun (WGS) entry which is preliminary data.</text>
</comment>
<evidence type="ECO:0000313" key="3">
    <source>
        <dbReference type="EMBL" id="PUX15501.1"/>
    </source>
</evidence>
<organism evidence="3 4">
    <name type="scientific">Cronobacter muytjensii</name>
    <dbReference type="NCBI Taxonomy" id="413501"/>
    <lineage>
        <taxon>Bacteria</taxon>
        <taxon>Pseudomonadati</taxon>
        <taxon>Pseudomonadota</taxon>
        <taxon>Gammaproteobacteria</taxon>
        <taxon>Enterobacterales</taxon>
        <taxon>Enterobacteriaceae</taxon>
        <taxon>Cronobacter</taxon>
    </lineage>
</organism>
<keyword evidence="1" id="KW-0472">Membrane</keyword>
<feature type="transmembrane region" description="Helical" evidence="1">
    <location>
        <begin position="6"/>
        <end position="25"/>
    </location>
</feature>
<reference evidence="2 5" key="2">
    <citation type="submission" date="2019-08" db="EMBL/GenBank/DDBJ databases">
        <title>Prevalence, distribution, and phylogeny of type two toxin-antitoxin genes possessed by Cronobacter species where C. sakazakii homologs follow sequence type lineages.</title>
        <authorList>
            <person name="Finkelstein S."/>
            <person name="Negrete F."/>
            <person name="Jang H."/>
            <person name="Gopinath G.R."/>
            <person name="Tall B.D."/>
        </authorList>
    </citation>
    <scope>NUCLEOTIDE SEQUENCE [LARGE SCALE GENOMIC DNA]</scope>
    <source>
        <strain evidence="2 5">MOD1_GK1257</strain>
    </source>
</reference>
<dbReference type="EMBL" id="MSAE01000014">
    <property type="protein sequence ID" value="PUX15501.1"/>
    <property type="molecule type" value="Genomic_DNA"/>
</dbReference>
<dbReference type="EMBL" id="WAGD01000057">
    <property type="protein sequence ID" value="KAB0874894.1"/>
    <property type="molecule type" value="Genomic_DNA"/>
</dbReference>
<name>A0A2T7AUN9_9ENTR</name>
<accession>A0A2T7AUN9</accession>
<proteinExistence type="predicted"/>
<keyword evidence="5" id="KW-1185">Reference proteome</keyword>
<evidence type="ECO:0000313" key="2">
    <source>
        <dbReference type="EMBL" id="KAB0874894.1"/>
    </source>
</evidence>
<dbReference type="Proteomes" id="UP000244378">
    <property type="component" value="Unassembled WGS sequence"/>
</dbReference>
<evidence type="ECO:0000313" key="5">
    <source>
        <dbReference type="Proteomes" id="UP000469927"/>
    </source>
</evidence>
<gene>
    <name evidence="3" type="ORF">AUN14_08400</name>
    <name evidence="2" type="ORF">FZI19_16650</name>
</gene>
<evidence type="ECO:0000313" key="4">
    <source>
        <dbReference type="Proteomes" id="UP000244378"/>
    </source>
</evidence>
<dbReference type="RefSeq" id="WP_075192961.1">
    <property type="nucleotide sequence ID" value="NZ_JADKNN010000016.1"/>
</dbReference>
<protein>
    <submittedName>
        <fullName evidence="3">DUF3592 domain-containing protein</fullName>
    </submittedName>
</protein>
<evidence type="ECO:0000256" key="1">
    <source>
        <dbReference type="SAM" id="Phobius"/>
    </source>
</evidence>
<dbReference type="OrthoDB" id="6564028at2"/>
<keyword evidence="1" id="KW-0812">Transmembrane</keyword>